<reference evidence="3 4" key="1">
    <citation type="submission" date="2020-05" db="EMBL/GenBank/DDBJ databases">
        <authorList>
            <person name="Campoy J."/>
            <person name="Schneeberger K."/>
            <person name="Spophaly S."/>
        </authorList>
    </citation>
    <scope>NUCLEOTIDE SEQUENCE [LARGE SCALE GENOMIC DNA]</scope>
    <source>
        <strain evidence="3">PruArmRojPasFocal</strain>
    </source>
</reference>
<evidence type="ECO:0000313" key="3">
    <source>
        <dbReference type="EMBL" id="CAB4283908.1"/>
    </source>
</evidence>
<feature type="compositionally biased region" description="Low complexity" evidence="1">
    <location>
        <begin position="13"/>
        <end position="25"/>
    </location>
</feature>
<name>A0A6J5VDD1_PRUAR</name>
<evidence type="ECO:0000256" key="1">
    <source>
        <dbReference type="SAM" id="MobiDB-lite"/>
    </source>
</evidence>
<gene>
    <name evidence="3" type="ORF">CURHAP_LOCUS39244</name>
</gene>
<accession>A0A6J5VDD1</accession>
<dbReference type="Proteomes" id="UP000507222">
    <property type="component" value="Unassembled WGS sequence"/>
</dbReference>
<feature type="region of interest" description="Disordered" evidence="1">
    <location>
        <begin position="1"/>
        <end position="25"/>
    </location>
</feature>
<feature type="domain" description="Retrotransposon Copia-like N-terminal" evidence="2">
    <location>
        <begin position="31"/>
        <end position="71"/>
    </location>
</feature>
<evidence type="ECO:0000259" key="2">
    <source>
        <dbReference type="Pfam" id="PF14244"/>
    </source>
</evidence>
<dbReference type="InterPro" id="IPR029472">
    <property type="entry name" value="Copia-like_N"/>
</dbReference>
<dbReference type="Pfam" id="PF14244">
    <property type="entry name" value="Retrotran_gag_3"/>
    <property type="match status" value="1"/>
</dbReference>
<dbReference type="EMBL" id="CAEKDK010000006">
    <property type="protein sequence ID" value="CAB4283908.1"/>
    <property type="molecule type" value="Genomic_DNA"/>
</dbReference>
<proteinExistence type="predicted"/>
<dbReference type="AlphaFoldDB" id="A0A6J5VDD1"/>
<evidence type="ECO:0000313" key="4">
    <source>
        <dbReference type="Proteomes" id="UP000507222"/>
    </source>
</evidence>
<organism evidence="3 4">
    <name type="scientific">Prunus armeniaca</name>
    <name type="common">Apricot</name>
    <name type="synonym">Armeniaca vulgaris</name>
    <dbReference type="NCBI Taxonomy" id="36596"/>
    <lineage>
        <taxon>Eukaryota</taxon>
        <taxon>Viridiplantae</taxon>
        <taxon>Streptophyta</taxon>
        <taxon>Embryophyta</taxon>
        <taxon>Tracheophyta</taxon>
        <taxon>Spermatophyta</taxon>
        <taxon>Magnoliopsida</taxon>
        <taxon>eudicotyledons</taxon>
        <taxon>Gunneridae</taxon>
        <taxon>Pentapetalae</taxon>
        <taxon>rosids</taxon>
        <taxon>fabids</taxon>
        <taxon>Rosales</taxon>
        <taxon>Rosaceae</taxon>
        <taxon>Amygdaloideae</taxon>
        <taxon>Amygdaleae</taxon>
        <taxon>Prunus</taxon>
    </lineage>
</organism>
<sequence>MAEENPFSQEAESSSILSPSNPSDIDVNPNQRLSSVLLNEFNYFPWSRAVTLALGGRSKLGFINGNIEAPDVSSPNYESWLCKDQLVMSWLLNSIERKVAEIFIFYGSSFIYGRLSKKCMAIKTIMPVFFNSRKTLQAFNKRVSLLSNFLVA</sequence>
<dbReference type="PANTHER" id="PTHR37610:SF40">
    <property type="entry name" value="OS01G0909600 PROTEIN"/>
    <property type="match status" value="1"/>
</dbReference>
<feature type="compositionally biased region" description="Polar residues" evidence="1">
    <location>
        <begin position="1"/>
        <end position="12"/>
    </location>
</feature>
<protein>
    <recommendedName>
        <fullName evidence="2">Retrotransposon Copia-like N-terminal domain-containing protein</fullName>
    </recommendedName>
</protein>
<dbReference type="PANTHER" id="PTHR37610">
    <property type="entry name" value="CCHC-TYPE DOMAIN-CONTAINING PROTEIN"/>
    <property type="match status" value="1"/>
</dbReference>